<evidence type="ECO:0000313" key="18">
    <source>
        <dbReference type="Proteomes" id="UP000017746"/>
    </source>
</evidence>
<evidence type="ECO:0000256" key="3">
    <source>
        <dbReference type="ARBA" id="ARBA00022645"/>
    </source>
</evidence>
<keyword evidence="7" id="KW-0378">Hydrolase</keyword>
<dbReference type="SMART" id="SM00631">
    <property type="entry name" value="Zn_pept"/>
    <property type="match status" value="1"/>
</dbReference>
<dbReference type="PANTHER" id="PTHR11705">
    <property type="entry name" value="PROTEASE FAMILY M14 CARBOXYPEPTIDASE A,B"/>
    <property type="match status" value="1"/>
</dbReference>
<proteinExistence type="inferred from homology"/>
<evidence type="ECO:0000256" key="8">
    <source>
        <dbReference type="ARBA" id="ARBA00022833"/>
    </source>
</evidence>
<dbReference type="SUPFAM" id="SSF53187">
    <property type="entry name" value="Zn-dependent exopeptidases"/>
    <property type="match status" value="1"/>
</dbReference>
<evidence type="ECO:0000256" key="14">
    <source>
        <dbReference type="PROSITE-ProRule" id="PRU01379"/>
    </source>
</evidence>
<dbReference type="PRINTS" id="PR00765">
    <property type="entry name" value="CRBOXYPTASEA"/>
</dbReference>
<feature type="active site" description="Proton donor/acceptor" evidence="14">
    <location>
        <position position="382"/>
    </location>
</feature>
<evidence type="ECO:0000256" key="10">
    <source>
        <dbReference type="ARBA" id="ARBA00050859"/>
    </source>
</evidence>
<keyword evidence="4" id="KW-0645">Protease</keyword>
<dbReference type="AlphaFoldDB" id="U5VSI7"/>
<evidence type="ECO:0000256" key="5">
    <source>
        <dbReference type="ARBA" id="ARBA00022723"/>
    </source>
</evidence>
<dbReference type="Proteomes" id="UP000017746">
    <property type="component" value="Chromosome"/>
</dbReference>
<dbReference type="PANTHER" id="PTHR11705:SF143">
    <property type="entry name" value="SLL0236 PROTEIN"/>
    <property type="match status" value="1"/>
</dbReference>
<evidence type="ECO:0000256" key="15">
    <source>
        <dbReference type="SAM" id="SignalP"/>
    </source>
</evidence>
<dbReference type="EC" id="3.4.17.18" evidence="12"/>
<dbReference type="OrthoDB" id="5240362at2"/>
<comment type="similarity">
    <text evidence="2 14">Belongs to the peptidase M14 family.</text>
</comment>
<dbReference type="CDD" id="cd03859">
    <property type="entry name" value="M14_CPT"/>
    <property type="match status" value="1"/>
</dbReference>
<dbReference type="HOGENOM" id="CLU_019326_3_0_11"/>
<dbReference type="GO" id="GO:0004181">
    <property type="term" value="F:metallocarboxypeptidase activity"/>
    <property type="evidence" value="ECO:0007669"/>
    <property type="project" value="InterPro"/>
</dbReference>
<dbReference type="FunFam" id="3.40.630.10:FF:000084">
    <property type="entry name" value="Carboxypeptidase B2"/>
    <property type="match status" value="1"/>
</dbReference>
<dbReference type="GO" id="GO:0008270">
    <property type="term" value="F:zinc ion binding"/>
    <property type="evidence" value="ECO:0007669"/>
    <property type="project" value="InterPro"/>
</dbReference>
<dbReference type="InterPro" id="IPR057247">
    <property type="entry name" value="CARBOXYPEPT_ZN_2"/>
</dbReference>
<dbReference type="PATRIC" id="fig|1246995.3.peg.298"/>
<evidence type="ECO:0000256" key="11">
    <source>
        <dbReference type="ARBA" id="ARBA00055464"/>
    </source>
</evidence>
<organism evidence="17 18">
    <name type="scientific">Actinoplanes friuliensis DSM 7358</name>
    <dbReference type="NCBI Taxonomy" id="1246995"/>
    <lineage>
        <taxon>Bacteria</taxon>
        <taxon>Bacillati</taxon>
        <taxon>Actinomycetota</taxon>
        <taxon>Actinomycetes</taxon>
        <taxon>Micromonosporales</taxon>
        <taxon>Micromonosporaceae</taxon>
        <taxon>Actinoplanes</taxon>
    </lineage>
</organism>
<evidence type="ECO:0000256" key="7">
    <source>
        <dbReference type="ARBA" id="ARBA00022801"/>
    </source>
</evidence>
<dbReference type="EMBL" id="CP006272">
    <property type="protein sequence ID" value="AGZ38586.1"/>
    <property type="molecule type" value="Genomic_DNA"/>
</dbReference>
<feature type="signal peptide" evidence="15">
    <location>
        <begin position="1"/>
        <end position="26"/>
    </location>
</feature>
<dbReference type="PROSITE" id="PS00133">
    <property type="entry name" value="CARBOXYPEPT_ZN_2"/>
    <property type="match status" value="1"/>
</dbReference>
<comment type="catalytic activity">
    <reaction evidence="10">
        <text>Releases a C-terminal residue, which may be hydrophobic or positively charged.</text>
        <dbReference type="EC" id="3.4.17.18"/>
    </reaction>
</comment>
<dbReference type="GO" id="GO:0005615">
    <property type="term" value="C:extracellular space"/>
    <property type="evidence" value="ECO:0007669"/>
    <property type="project" value="TreeGrafter"/>
</dbReference>
<gene>
    <name evidence="17" type="ORF">AFR_01485</name>
</gene>
<dbReference type="PROSITE" id="PS52035">
    <property type="entry name" value="PEPTIDASE_M14"/>
    <property type="match status" value="1"/>
</dbReference>
<keyword evidence="8" id="KW-0862">Zinc</keyword>
<dbReference type="GO" id="GO:0006508">
    <property type="term" value="P:proteolysis"/>
    <property type="evidence" value="ECO:0007669"/>
    <property type="project" value="UniProtKB-KW"/>
</dbReference>
<dbReference type="MEROPS" id="M14.007"/>
<keyword evidence="18" id="KW-1185">Reference proteome</keyword>
<dbReference type="PROSITE" id="PS00132">
    <property type="entry name" value="CARBOXYPEPT_ZN_1"/>
    <property type="match status" value="1"/>
</dbReference>
<evidence type="ECO:0000256" key="13">
    <source>
        <dbReference type="ARBA" id="ARBA00074273"/>
    </source>
</evidence>
<feature type="chain" id="PRO_5039579379" description="Zinc carboxypeptidase" evidence="15">
    <location>
        <begin position="27"/>
        <end position="432"/>
    </location>
</feature>
<name>U5VSI7_9ACTN</name>
<keyword evidence="5" id="KW-0479">Metal-binding</keyword>
<comment type="cofactor">
    <cofactor evidence="1">
        <name>Zn(2+)</name>
        <dbReference type="ChEBI" id="CHEBI:29105"/>
    </cofactor>
</comment>
<reference evidence="17 18" key="1">
    <citation type="journal article" date="2014" name="J. Biotechnol.">
        <title>Complete genome sequence of the actinobacterium Actinoplanes friuliensis HAG 010964, producer of the lipopeptide antibiotic friulimycin.</title>
        <authorList>
            <person name="Ruckert C."/>
            <person name="Szczepanowski R."/>
            <person name="Albersmeier A."/>
            <person name="Goesmann A."/>
            <person name="Fischer N."/>
            <person name="Steinkamper A."/>
            <person name="Puhler A."/>
            <person name="Biener R."/>
            <person name="Schwartz D."/>
            <person name="Kalinowski J."/>
        </authorList>
    </citation>
    <scope>NUCLEOTIDE SEQUENCE [LARGE SCALE GENOMIC DNA]</scope>
    <source>
        <strain evidence="17 18">DSM 7358</strain>
    </source>
</reference>
<dbReference type="InterPro" id="IPR033810">
    <property type="entry name" value="Carboxypeptidase_T"/>
</dbReference>
<dbReference type="STRING" id="1246995.AFR_01485"/>
<protein>
    <recommendedName>
        <fullName evidence="13">Zinc carboxypeptidase</fullName>
        <ecNumber evidence="12">3.4.17.18</ecNumber>
    </recommendedName>
</protein>
<keyword evidence="6 15" id="KW-0732">Signal</keyword>
<evidence type="ECO:0000259" key="16">
    <source>
        <dbReference type="PROSITE" id="PS52035"/>
    </source>
</evidence>
<evidence type="ECO:0000256" key="12">
    <source>
        <dbReference type="ARBA" id="ARBA00066554"/>
    </source>
</evidence>
<evidence type="ECO:0000256" key="6">
    <source>
        <dbReference type="ARBA" id="ARBA00022729"/>
    </source>
</evidence>
<dbReference type="Gene3D" id="3.40.630.10">
    <property type="entry name" value="Zn peptidases"/>
    <property type="match status" value="1"/>
</dbReference>
<evidence type="ECO:0000313" key="17">
    <source>
        <dbReference type="EMBL" id="AGZ38586.1"/>
    </source>
</evidence>
<evidence type="ECO:0000256" key="1">
    <source>
        <dbReference type="ARBA" id="ARBA00001947"/>
    </source>
</evidence>
<dbReference type="InterPro" id="IPR000834">
    <property type="entry name" value="Peptidase_M14"/>
</dbReference>
<evidence type="ECO:0000256" key="9">
    <source>
        <dbReference type="ARBA" id="ARBA00023049"/>
    </source>
</evidence>
<dbReference type="Pfam" id="PF00246">
    <property type="entry name" value="Peptidase_M14"/>
    <property type="match status" value="1"/>
</dbReference>
<comment type="function">
    <text evidence="11">Carboxypeptidase that possesses the specificities of both mammalian Cpase A and B. Thus shows broad substrate specificity, being able to cleave Cbz-Gly-Leu, Cbz-Gly-Val, Cbz-Gly-Phe, Cbz-Gly-Lys and Bz-Gly-Arg in vitro.</text>
</comment>
<accession>U5VSI7</accession>
<keyword evidence="9" id="KW-0482">Metalloprotease</keyword>
<feature type="domain" description="Peptidase M14" evidence="16">
    <location>
        <begin position="113"/>
        <end position="418"/>
    </location>
</feature>
<sequence length="432" mass="46966">MRRRRVTGLVAAATAGLALIAASTTAAPPATAVPRADTSAQYEVYDVRTLAQRNAIVGTGAAIDGVEHAVVEITATGAELKALRALGFTVKPAAIALPTEDVSTLDFPSRDAAYHNYGEMISEVNAIVAQYPAIASKRVLGQTYQGRDIVAVKISDNVGTDESEPEVLYDANHHAREHLTVEMAVYLLHMYADNYASDSRVRNVVNSREIWIIPSVNPDGSEYDVATGSYRSWRKNRQPNAGSSYVGTDLNRNYGYKWGCCGGSSGSFSSETYRGTAAFSAPETRVIRDFVNSRIVGGVQQIKAAMDFHTYSELVLWPFGHTTANTTTGMSADQNNTFATLGRQMAATNRYTPQQSSDLYITDGDLLDWLWGTHRIFAYTFEMYPTSSSGGGFYPPASVITRETTRNKEAALMLAEAADCPYKVIGKQSTYC</sequence>
<keyword evidence="3 17" id="KW-0121">Carboxypeptidase</keyword>
<evidence type="ECO:0000256" key="2">
    <source>
        <dbReference type="ARBA" id="ARBA00005988"/>
    </source>
</evidence>
<dbReference type="KEGG" id="afs:AFR_01485"/>
<evidence type="ECO:0000256" key="4">
    <source>
        <dbReference type="ARBA" id="ARBA00022670"/>
    </source>
</evidence>
<dbReference type="eggNOG" id="COG2866">
    <property type="taxonomic scope" value="Bacteria"/>
</dbReference>
<dbReference type="InterPro" id="IPR057246">
    <property type="entry name" value="CARBOXYPEPT_ZN_1"/>
</dbReference>